<protein>
    <recommendedName>
        <fullName evidence="3">DUF3618 domain-containing protein</fullName>
    </recommendedName>
</protein>
<accession>A0ABQ2CUF7</accession>
<evidence type="ECO:0000313" key="2">
    <source>
        <dbReference type="Proteomes" id="UP000632222"/>
    </source>
</evidence>
<gene>
    <name evidence="1" type="ORF">GCM10008938_04330</name>
</gene>
<keyword evidence="2" id="KW-1185">Reference proteome</keyword>
<evidence type="ECO:0000313" key="1">
    <source>
        <dbReference type="EMBL" id="GGJ21254.1"/>
    </source>
</evidence>
<evidence type="ECO:0008006" key="3">
    <source>
        <dbReference type="Google" id="ProtNLM"/>
    </source>
</evidence>
<name>A0ABQ2CUF7_9DEIO</name>
<dbReference type="EMBL" id="BMOD01000001">
    <property type="protein sequence ID" value="GGJ21254.1"/>
    <property type="molecule type" value="Genomic_DNA"/>
</dbReference>
<organism evidence="1 2">
    <name type="scientific">Deinococcus roseus</name>
    <dbReference type="NCBI Taxonomy" id="392414"/>
    <lineage>
        <taxon>Bacteria</taxon>
        <taxon>Thermotogati</taxon>
        <taxon>Deinococcota</taxon>
        <taxon>Deinococci</taxon>
        <taxon>Deinococcales</taxon>
        <taxon>Deinococcaceae</taxon>
        <taxon>Deinococcus</taxon>
    </lineage>
</organism>
<dbReference type="Proteomes" id="UP000632222">
    <property type="component" value="Unassembled WGS sequence"/>
</dbReference>
<proteinExistence type="predicted"/>
<sequence>MSQETPTLKERFGNAVEMTRERFHQTADKVRSGIHEVRAETAPHLIEQTTETVKAKVDDLKSKVHDIKANERMQSMMKPVGKVASKRNLLILTALGLGTLFLVRRRRTLA</sequence>
<dbReference type="RefSeq" id="WP_188999122.1">
    <property type="nucleotide sequence ID" value="NZ_BMOD01000001.1"/>
</dbReference>
<comment type="caution">
    <text evidence="1">The sequence shown here is derived from an EMBL/GenBank/DDBJ whole genome shotgun (WGS) entry which is preliminary data.</text>
</comment>
<reference evidence="2" key="1">
    <citation type="journal article" date="2019" name="Int. J. Syst. Evol. Microbiol.">
        <title>The Global Catalogue of Microorganisms (GCM) 10K type strain sequencing project: providing services to taxonomists for standard genome sequencing and annotation.</title>
        <authorList>
            <consortium name="The Broad Institute Genomics Platform"/>
            <consortium name="The Broad Institute Genome Sequencing Center for Infectious Disease"/>
            <person name="Wu L."/>
            <person name="Ma J."/>
        </authorList>
    </citation>
    <scope>NUCLEOTIDE SEQUENCE [LARGE SCALE GENOMIC DNA]</scope>
    <source>
        <strain evidence="2">JCM 14370</strain>
    </source>
</reference>